<keyword evidence="11" id="KW-1185">Reference proteome</keyword>
<proteinExistence type="inferred from homology"/>
<reference evidence="11" key="1">
    <citation type="submission" date="2016-04" db="EMBL/GenBank/DDBJ databases">
        <title>The genome sequence project of a novel Fervidobacterium isolate from a hot spring in Thailand.</title>
        <authorList>
            <person name="Gonzalez J.M."/>
            <person name="Cuecas A."/>
            <person name="Kanoksilapatham W."/>
        </authorList>
    </citation>
    <scope>NUCLEOTIDE SEQUENCE [LARGE SCALE GENOMIC DNA]</scope>
    <source>
        <strain evidence="11">FC2004</strain>
    </source>
</reference>
<dbReference type="GO" id="GO:0005886">
    <property type="term" value="C:plasma membrane"/>
    <property type="evidence" value="ECO:0007669"/>
    <property type="project" value="UniProtKB-SubCell"/>
</dbReference>
<keyword evidence="4 9" id="KW-0812">Transmembrane</keyword>
<evidence type="ECO:0000256" key="1">
    <source>
        <dbReference type="ARBA" id="ARBA00004370"/>
    </source>
</evidence>
<keyword evidence="8 9" id="KW-0472">Membrane</keyword>
<evidence type="ECO:0000256" key="5">
    <source>
        <dbReference type="ARBA" id="ARBA00022927"/>
    </source>
</evidence>
<sequence>MWEKLKKFFTEVKAEAKKTTWPNREELITSTGVVLFILLVTSVYLFLVDLLFAGTLGALLRRF</sequence>
<comment type="function">
    <text evidence="9">Essential subunit of the Sec protein translocation channel SecYEG. Clamps together the 2 halves of SecY. May contact the channel plug during translocation.</text>
</comment>
<evidence type="ECO:0000256" key="9">
    <source>
        <dbReference type="HAMAP-Rule" id="MF_00422"/>
    </source>
</evidence>
<dbReference type="GO" id="GO:0008320">
    <property type="term" value="F:protein transmembrane transporter activity"/>
    <property type="evidence" value="ECO:0007669"/>
    <property type="project" value="UniProtKB-UniRule"/>
</dbReference>
<dbReference type="AlphaFoldDB" id="A0A1E3G586"/>
<dbReference type="Proteomes" id="UP000094570">
    <property type="component" value="Unassembled WGS sequence"/>
</dbReference>
<name>A0A1E3G586_9BACT</name>
<comment type="caution">
    <text evidence="10">The sequence shown here is derived from an EMBL/GenBank/DDBJ whole genome shotgun (WGS) entry which is preliminary data.</text>
</comment>
<dbReference type="PANTHER" id="PTHR33910:SF1">
    <property type="entry name" value="PROTEIN TRANSLOCASE SUBUNIT SECE"/>
    <property type="match status" value="1"/>
</dbReference>
<evidence type="ECO:0000313" key="10">
    <source>
        <dbReference type="EMBL" id="ODN31435.1"/>
    </source>
</evidence>
<dbReference type="GO" id="GO:0006605">
    <property type="term" value="P:protein targeting"/>
    <property type="evidence" value="ECO:0007669"/>
    <property type="project" value="UniProtKB-UniRule"/>
</dbReference>
<dbReference type="GO" id="GO:0065002">
    <property type="term" value="P:intracellular protein transmembrane transport"/>
    <property type="evidence" value="ECO:0007669"/>
    <property type="project" value="UniProtKB-UniRule"/>
</dbReference>
<keyword evidence="6 9" id="KW-1133">Transmembrane helix</keyword>
<gene>
    <name evidence="9" type="primary">secE</name>
    <name evidence="10" type="ORF">A4H02_01415</name>
</gene>
<dbReference type="InterPro" id="IPR001901">
    <property type="entry name" value="Translocase_SecE/Sec61-g"/>
</dbReference>
<dbReference type="STRING" id="1008305.A4H02_01415"/>
<dbReference type="HAMAP" id="MF_00422">
    <property type="entry name" value="SecE"/>
    <property type="match status" value="1"/>
</dbReference>
<evidence type="ECO:0000313" key="11">
    <source>
        <dbReference type="Proteomes" id="UP000094570"/>
    </source>
</evidence>
<keyword evidence="5 9" id="KW-0653">Protein transport</keyword>
<evidence type="ECO:0000256" key="6">
    <source>
        <dbReference type="ARBA" id="ARBA00022989"/>
    </source>
</evidence>
<comment type="similarity">
    <text evidence="9">Belongs to the SecE/SEC61-gamma family.</text>
</comment>
<dbReference type="GO" id="GO:0009306">
    <property type="term" value="P:protein secretion"/>
    <property type="evidence" value="ECO:0007669"/>
    <property type="project" value="UniProtKB-UniRule"/>
</dbReference>
<dbReference type="Gene3D" id="1.20.5.1030">
    <property type="entry name" value="Preprotein translocase secy subunit"/>
    <property type="match status" value="1"/>
</dbReference>
<comment type="subcellular location">
    <subcellularLocation>
        <location evidence="9">Cell membrane</location>
        <topology evidence="9">Single-pass membrane protein</topology>
    </subcellularLocation>
    <subcellularLocation>
        <location evidence="1">Membrane</location>
    </subcellularLocation>
</comment>
<dbReference type="RefSeq" id="WP_069292343.1">
    <property type="nucleotide sequence ID" value="NZ_CP140110.1"/>
</dbReference>
<keyword evidence="2 9" id="KW-0813">Transport</keyword>
<dbReference type="PANTHER" id="PTHR33910">
    <property type="entry name" value="PROTEIN TRANSLOCASE SUBUNIT SECE"/>
    <property type="match status" value="1"/>
</dbReference>
<keyword evidence="3 9" id="KW-1003">Cell membrane</keyword>
<dbReference type="InterPro" id="IPR038379">
    <property type="entry name" value="SecE_sf"/>
</dbReference>
<evidence type="ECO:0000256" key="3">
    <source>
        <dbReference type="ARBA" id="ARBA00022475"/>
    </source>
</evidence>
<dbReference type="GO" id="GO:0043952">
    <property type="term" value="P:protein transport by the Sec complex"/>
    <property type="evidence" value="ECO:0007669"/>
    <property type="project" value="UniProtKB-UniRule"/>
</dbReference>
<dbReference type="EMBL" id="LWAF01000001">
    <property type="protein sequence ID" value="ODN31435.1"/>
    <property type="molecule type" value="Genomic_DNA"/>
</dbReference>
<evidence type="ECO:0000256" key="8">
    <source>
        <dbReference type="ARBA" id="ARBA00023136"/>
    </source>
</evidence>
<keyword evidence="7 9" id="KW-0811">Translocation</keyword>
<dbReference type="NCBIfam" id="TIGR00964">
    <property type="entry name" value="secE_bact"/>
    <property type="match status" value="1"/>
</dbReference>
<feature type="transmembrane region" description="Helical" evidence="9">
    <location>
        <begin position="33"/>
        <end position="60"/>
    </location>
</feature>
<dbReference type="OrthoDB" id="9813233at2"/>
<dbReference type="Pfam" id="PF00584">
    <property type="entry name" value="SecE"/>
    <property type="match status" value="1"/>
</dbReference>
<accession>A0A1E3G586</accession>
<dbReference type="PROSITE" id="PS01067">
    <property type="entry name" value="SECE_SEC61G"/>
    <property type="match status" value="1"/>
</dbReference>
<protein>
    <recommendedName>
        <fullName evidence="9">Protein translocase subunit SecE</fullName>
    </recommendedName>
</protein>
<comment type="subunit">
    <text evidence="9">Component of the Sec protein translocase complex. Heterotrimer consisting of SecY, SecE and SecG subunits. The heterotrimers can form oligomers, although 1 heterotrimer is thought to be able to translocate proteins. Interacts with the ribosome. Interacts with SecDF, and other proteins may be involved. Interacts with SecA.</text>
</comment>
<evidence type="ECO:0000256" key="7">
    <source>
        <dbReference type="ARBA" id="ARBA00023010"/>
    </source>
</evidence>
<organism evidence="10 11">
    <name type="scientific">Fervidobacterium thailandense</name>
    <dbReference type="NCBI Taxonomy" id="1008305"/>
    <lineage>
        <taxon>Bacteria</taxon>
        <taxon>Thermotogati</taxon>
        <taxon>Thermotogota</taxon>
        <taxon>Thermotogae</taxon>
        <taxon>Thermotogales</taxon>
        <taxon>Fervidobacteriaceae</taxon>
        <taxon>Fervidobacterium</taxon>
    </lineage>
</organism>
<evidence type="ECO:0000256" key="2">
    <source>
        <dbReference type="ARBA" id="ARBA00022448"/>
    </source>
</evidence>
<dbReference type="InterPro" id="IPR005807">
    <property type="entry name" value="SecE_bac"/>
</dbReference>
<evidence type="ECO:0000256" key="4">
    <source>
        <dbReference type="ARBA" id="ARBA00022692"/>
    </source>
</evidence>